<accession>A0ABN6FK59</accession>
<protein>
    <recommendedName>
        <fullName evidence="1">HTH marR-type domain-containing protein</fullName>
    </recommendedName>
</protein>
<dbReference type="PANTHER" id="PTHR39515">
    <property type="entry name" value="CONSERVED PROTEIN"/>
    <property type="match status" value="1"/>
</dbReference>
<evidence type="ECO:0000259" key="1">
    <source>
        <dbReference type="PROSITE" id="PS50995"/>
    </source>
</evidence>
<dbReference type="Pfam" id="PF12802">
    <property type="entry name" value="MarR_2"/>
    <property type="match status" value="1"/>
</dbReference>
<dbReference type="InterPro" id="IPR036390">
    <property type="entry name" value="WH_DNA-bd_sf"/>
</dbReference>
<gene>
    <name evidence="2" type="ORF">SCMU_30990</name>
</gene>
<dbReference type="EMBL" id="AP024525">
    <property type="protein sequence ID" value="BCT77257.1"/>
    <property type="molecule type" value="Genomic_DNA"/>
</dbReference>
<dbReference type="RefSeq" id="WP_229229978.1">
    <property type="nucleotide sequence ID" value="NZ_AP024525.1"/>
</dbReference>
<dbReference type="InterPro" id="IPR052526">
    <property type="entry name" value="HTH-type_Bedaq_tolerance"/>
</dbReference>
<dbReference type="SUPFAM" id="SSF46785">
    <property type="entry name" value="Winged helix' DNA-binding domain"/>
    <property type="match status" value="1"/>
</dbReference>
<dbReference type="InterPro" id="IPR036388">
    <property type="entry name" value="WH-like_DNA-bd_sf"/>
</dbReference>
<dbReference type="SMART" id="SM00347">
    <property type="entry name" value="HTH_MARR"/>
    <property type="match status" value="1"/>
</dbReference>
<dbReference type="InterPro" id="IPR000835">
    <property type="entry name" value="HTH_MarR-typ"/>
</dbReference>
<dbReference type="PANTHER" id="PTHR39515:SF2">
    <property type="entry name" value="HTH-TYPE TRANSCRIPTIONAL REGULATOR RV0880"/>
    <property type="match status" value="1"/>
</dbReference>
<reference evidence="2 3" key="1">
    <citation type="journal article" date="2021" name="J. Biosci. Bioeng.">
        <title>Identification and characterization of a chc gene cluster responsible for the aromatization pathway of cyclohexanecarboxylate degradation in Sinomonas cyclohexanicum ATCC 51369.</title>
        <authorList>
            <person name="Yamamoto T."/>
            <person name="Hasegawa Y."/>
            <person name="Lau P.C.K."/>
            <person name="Iwaki H."/>
        </authorList>
    </citation>
    <scope>NUCLEOTIDE SEQUENCE [LARGE SCALE GENOMIC DNA]</scope>
    <source>
        <strain evidence="2 3">ATCC 51369</strain>
    </source>
</reference>
<proteinExistence type="predicted"/>
<feature type="domain" description="HTH marR-type" evidence="1">
    <location>
        <begin position="1"/>
        <end position="136"/>
    </location>
</feature>
<dbReference type="Proteomes" id="UP001319861">
    <property type="component" value="Chromosome"/>
</dbReference>
<evidence type="ECO:0000313" key="2">
    <source>
        <dbReference type="EMBL" id="BCT77257.1"/>
    </source>
</evidence>
<name>A0ABN6FK59_SINCY</name>
<dbReference type="Gene3D" id="1.10.10.10">
    <property type="entry name" value="Winged helix-like DNA-binding domain superfamily/Winged helix DNA-binding domain"/>
    <property type="match status" value="1"/>
</dbReference>
<sequence>MSDDLRILADGFREALRHAVWVARHLDEAAEFSTSQLAVLNMVAGEGLRMGSIAKNLGVRVPSATEQVARLEKAGLLERGSDPHDARAVVVRRTAAGDEAAARDNALRSGRMADAMSALTDSERAALAAALPVMDKINKHVTNQEMPA</sequence>
<organism evidence="2 3">
    <name type="scientific">Sinomonas cyclohexanicum</name>
    <name type="common">Corynebacterium cyclohexanicum</name>
    <dbReference type="NCBI Taxonomy" id="322009"/>
    <lineage>
        <taxon>Bacteria</taxon>
        <taxon>Bacillati</taxon>
        <taxon>Actinomycetota</taxon>
        <taxon>Actinomycetes</taxon>
        <taxon>Micrococcales</taxon>
        <taxon>Micrococcaceae</taxon>
        <taxon>Sinomonas</taxon>
    </lineage>
</organism>
<dbReference type="PROSITE" id="PS50995">
    <property type="entry name" value="HTH_MARR_2"/>
    <property type="match status" value="1"/>
</dbReference>
<keyword evidence="3" id="KW-1185">Reference proteome</keyword>
<evidence type="ECO:0000313" key="3">
    <source>
        <dbReference type="Proteomes" id="UP001319861"/>
    </source>
</evidence>